<dbReference type="RefSeq" id="XP_009229184.1">
    <property type="nucleotide sequence ID" value="XM_009230920.1"/>
</dbReference>
<name>J3PHN8_GAET3</name>
<protein>
    <submittedName>
        <fullName evidence="2 3">Uncharacterized protein</fullName>
    </submittedName>
</protein>
<reference evidence="2" key="2">
    <citation type="submission" date="2010-07" db="EMBL/GenBank/DDBJ databases">
        <authorList>
            <consortium name="The Broad Institute Genome Sequencing Platform"/>
            <consortium name="Broad Institute Genome Sequencing Center for Infectious Disease"/>
            <person name="Ma L.-J."/>
            <person name="Dead R."/>
            <person name="Young S."/>
            <person name="Zeng Q."/>
            <person name="Koehrsen M."/>
            <person name="Alvarado L."/>
            <person name="Berlin A."/>
            <person name="Chapman S.B."/>
            <person name="Chen Z."/>
            <person name="Freedman E."/>
            <person name="Gellesch M."/>
            <person name="Goldberg J."/>
            <person name="Griggs A."/>
            <person name="Gujja S."/>
            <person name="Heilman E.R."/>
            <person name="Heiman D."/>
            <person name="Hepburn T."/>
            <person name="Howarth C."/>
            <person name="Jen D."/>
            <person name="Larson L."/>
            <person name="Mehta T."/>
            <person name="Neiman D."/>
            <person name="Pearson M."/>
            <person name="Roberts A."/>
            <person name="Saif S."/>
            <person name="Shea T."/>
            <person name="Shenoy N."/>
            <person name="Sisk P."/>
            <person name="Stolte C."/>
            <person name="Sykes S."/>
            <person name="Walk T."/>
            <person name="White J."/>
            <person name="Yandava C."/>
            <person name="Haas B."/>
            <person name="Nusbaum C."/>
            <person name="Birren B."/>
        </authorList>
    </citation>
    <scope>NUCLEOTIDE SEQUENCE</scope>
    <source>
        <strain evidence="2">R3-111a-1</strain>
    </source>
</reference>
<reference evidence="2" key="3">
    <citation type="submission" date="2010-09" db="EMBL/GenBank/DDBJ databases">
        <title>Annotation of Gaeumannomyces graminis var. tritici R3-111a-1.</title>
        <authorList>
            <consortium name="The Broad Institute Genome Sequencing Platform"/>
            <person name="Ma L.-J."/>
            <person name="Dead R."/>
            <person name="Young S.K."/>
            <person name="Zeng Q."/>
            <person name="Gargeya S."/>
            <person name="Fitzgerald M."/>
            <person name="Haas B."/>
            <person name="Abouelleil A."/>
            <person name="Alvarado L."/>
            <person name="Arachchi H.M."/>
            <person name="Berlin A."/>
            <person name="Brown A."/>
            <person name="Chapman S.B."/>
            <person name="Chen Z."/>
            <person name="Dunbar C."/>
            <person name="Freedman E."/>
            <person name="Gearin G."/>
            <person name="Gellesch M."/>
            <person name="Goldberg J."/>
            <person name="Griggs A."/>
            <person name="Gujja S."/>
            <person name="Heiman D."/>
            <person name="Howarth C."/>
            <person name="Larson L."/>
            <person name="Lui A."/>
            <person name="MacDonald P.J.P."/>
            <person name="Mehta T."/>
            <person name="Montmayeur A."/>
            <person name="Murphy C."/>
            <person name="Neiman D."/>
            <person name="Pearson M."/>
            <person name="Priest M."/>
            <person name="Roberts A."/>
            <person name="Saif S."/>
            <person name="Shea T."/>
            <person name="Shenoy N."/>
            <person name="Sisk P."/>
            <person name="Stolte C."/>
            <person name="Sykes S."/>
            <person name="Yandava C."/>
            <person name="Wortman J."/>
            <person name="Nusbaum C."/>
            <person name="Birren B."/>
        </authorList>
    </citation>
    <scope>NUCLEOTIDE SEQUENCE</scope>
    <source>
        <strain evidence="2">R3-111a-1</strain>
    </source>
</reference>
<reference evidence="3" key="4">
    <citation type="journal article" date="2015" name="G3 (Bethesda)">
        <title>Genome sequences of three phytopathogenic species of the Magnaporthaceae family of fungi.</title>
        <authorList>
            <person name="Okagaki L.H."/>
            <person name="Nunes C.C."/>
            <person name="Sailsbery J."/>
            <person name="Clay B."/>
            <person name="Brown D."/>
            <person name="John T."/>
            <person name="Oh Y."/>
            <person name="Young N."/>
            <person name="Fitzgerald M."/>
            <person name="Haas B.J."/>
            <person name="Zeng Q."/>
            <person name="Young S."/>
            <person name="Adiconis X."/>
            <person name="Fan L."/>
            <person name="Levin J.Z."/>
            <person name="Mitchell T.K."/>
            <person name="Okubara P.A."/>
            <person name="Farman M.L."/>
            <person name="Kohn L.M."/>
            <person name="Birren B."/>
            <person name="Ma L.-J."/>
            <person name="Dean R.A."/>
        </authorList>
    </citation>
    <scope>NUCLEOTIDE SEQUENCE</scope>
    <source>
        <strain evidence="3">R3-111a-1</strain>
    </source>
</reference>
<organism evidence="2">
    <name type="scientific">Gaeumannomyces tritici (strain R3-111a-1)</name>
    <name type="common">Wheat and barley take-all root rot fungus</name>
    <name type="synonym">Gaeumannomyces graminis var. tritici</name>
    <dbReference type="NCBI Taxonomy" id="644352"/>
    <lineage>
        <taxon>Eukaryota</taxon>
        <taxon>Fungi</taxon>
        <taxon>Dikarya</taxon>
        <taxon>Ascomycota</taxon>
        <taxon>Pezizomycotina</taxon>
        <taxon>Sordariomycetes</taxon>
        <taxon>Sordariomycetidae</taxon>
        <taxon>Magnaporthales</taxon>
        <taxon>Magnaporthaceae</taxon>
        <taxon>Gaeumannomyces</taxon>
    </lineage>
</organism>
<evidence type="ECO:0000313" key="4">
    <source>
        <dbReference type="Proteomes" id="UP000006039"/>
    </source>
</evidence>
<sequence>MGGRRRLAVACDVVERMEAVRTGDDWHSLRRPIPVDPTSQPAVHSTSSLLGLGVGALVSGLWLVRARGRRLLESAGGERSGELGMRPGCTKQKPPSSRKPHVCGQRAVTWKLQSRGQRAARSSVVFGSWGDRDKLLGSAWRGICAWVAGTGICFVAALQKDLGPGQYRRPLDLRQLVPDSQGTWVPAIWVKQLWMHVIKARPATDHMPSWSML</sequence>
<dbReference type="EnsemblFungi" id="EJT69399">
    <property type="protein sequence ID" value="EJT69399"/>
    <property type="gene ID" value="GGTG_13018"/>
</dbReference>
<evidence type="ECO:0000313" key="3">
    <source>
        <dbReference type="EnsemblFungi" id="EJT69399"/>
    </source>
</evidence>
<gene>
    <name evidence="3" type="primary">20353476</name>
    <name evidence="2" type="ORF">GGTG_13018</name>
</gene>
<dbReference type="AlphaFoldDB" id="J3PHN8"/>
<accession>J3PHN8</accession>
<evidence type="ECO:0000256" key="1">
    <source>
        <dbReference type="SAM" id="MobiDB-lite"/>
    </source>
</evidence>
<reference evidence="3" key="5">
    <citation type="submission" date="2018-04" db="UniProtKB">
        <authorList>
            <consortium name="EnsemblFungi"/>
        </authorList>
    </citation>
    <scope>IDENTIFICATION</scope>
    <source>
        <strain evidence="3">R3-111a-1</strain>
    </source>
</reference>
<proteinExistence type="predicted"/>
<feature type="region of interest" description="Disordered" evidence="1">
    <location>
        <begin position="77"/>
        <end position="103"/>
    </location>
</feature>
<reference evidence="4" key="1">
    <citation type="submission" date="2010-07" db="EMBL/GenBank/DDBJ databases">
        <title>The genome sequence of Gaeumannomyces graminis var. tritici strain R3-111a-1.</title>
        <authorList>
            <consortium name="The Broad Institute Genome Sequencing Platform"/>
            <person name="Ma L.-J."/>
            <person name="Dead R."/>
            <person name="Young S."/>
            <person name="Zeng Q."/>
            <person name="Koehrsen M."/>
            <person name="Alvarado L."/>
            <person name="Berlin A."/>
            <person name="Chapman S.B."/>
            <person name="Chen Z."/>
            <person name="Freedman E."/>
            <person name="Gellesch M."/>
            <person name="Goldberg J."/>
            <person name="Griggs A."/>
            <person name="Gujja S."/>
            <person name="Heilman E.R."/>
            <person name="Heiman D."/>
            <person name="Hepburn T."/>
            <person name="Howarth C."/>
            <person name="Jen D."/>
            <person name="Larson L."/>
            <person name="Mehta T."/>
            <person name="Neiman D."/>
            <person name="Pearson M."/>
            <person name="Roberts A."/>
            <person name="Saif S."/>
            <person name="Shea T."/>
            <person name="Shenoy N."/>
            <person name="Sisk P."/>
            <person name="Stolte C."/>
            <person name="Sykes S."/>
            <person name="Walk T."/>
            <person name="White J."/>
            <person name="Yandava C."/>
            <person name="Haas B."/>
            <person name="Nusbaum C."/>
            <person name="Birren B."/>
        </authorList>
    </citation>
    <scope>NUCLEOTIDE SEQUENCE [LARGE SCALE GENOMIC DNA]</scope>
    <source>
        <strain evidence="4">R3-111a-1</strain>
    </source>
</reference>
<dbReference type="Proteomes" id="UP000006039">
    <property type="component" value="Unassembled WGS sequence"/>
</dbReference>
<evidence type="ECO:0000313" key="2">
    <source>
        <dbReference type="EMBL" id="EJT69399.1"/>
    </source>
</evidence>
<dbReference type="VEuPathDB" id="FungiDB:GGTG_13018"/>
<dbReference type="HOGENOM" id="CLU_1294470_0_0_1"/>
<dbReference type="GeneID" id="20353476"/>
<dbReference type="EMBL" id="GL385404">
    <property type="protein sequence ID" value="EJT69399.1"/>
    <property type="molecule type" value="Genomic_DNA"/>
</dbReference>
<keyword evidence="4" id="KW-1185">Reference proteome</keyword>